<accession>A0A0E9W1X9</accession>
<protein>
    <submittedName>
        <fullName evidence="2">Uncharacterized protein</fullName>
    </submittedName>
</protein>
<dbReference type="EMBL" id="GBXM01025002">
    <property type="protein sequence ID" value="JAH83575.1"/>
    <property type="molecule type" value="Transcribed_RNA"/>
</dbReference>
<proteinExistence type="predicted"/>
<organism evidence="2">
    <name type="scientific">Anguilla anguilla</name>
    <name type="common">European freshwater eel</name>
    <name type="synonym">Muraena anguilla</name>
    <dbReference type="NCBI Taxonomy" id="7936"/>
    <lineage>
        <taxon>Eukaryota</taxon>
        <taxon>Metazoa</taxon>
        <taxon>Chordata</taxon>
        <taxon>Craniata</taxon>
        <taxon>Vertebrata</taxon>
        <taxon>Euteleostomi</taxon>
        <taxon>Actinopterygii</taxon>
        <taxon>Neopterygii</taxon>
        <taxon>Teleostei</taxon>
        <taxon>Anguilliformes</taxon>
        <taxon>Anguillidae</taxon>
        <taxon>Anguilla</taxon>
    </lineage>
</organism>
<dbReference type="AlphaFoldDB" id="A0A0E9W1X9"/>
<evidence type="ECO:0000256" key="1">
    <source>
        <dbReference type="SAM" id="MobiDB-lite"/>
    </source>
</evidence>
<reference evidence="2" key="2">
    <citation type="journal article" date="2015" name="Fish Shellfish Immunol.">
        <title>Early steps in the European eel (Anguilla anguilla)-Vibrio vulnificus interaction in the gills: Role of the RtxA13 toxin.</title>
        <authorList>
            <person name="Callol A."/>
            <person name="Pajuelo D."/>
            <person name="Ebbesson L."/>
            <person name="Teles M."/>
            <person name="MacKenzie S."/>
            <person name="Amaro C."/>
        </authorList>
    </citation>
    <scope>NUCLEOTIDE SEQUENCE</scope>
</reference>
<feature type="compositionally biased region" description="Basic residues" evidence="1">
    <location>
        <begin position="16"/>
        <end position="28"/>
    </location>
</feature>
<reference evidence="2" key="1">
    <citation type="submission" date="2014-11" db="EMBL/GenBank/DDBJ databases">
        <authorList>
            <person name="Amaro Gonzalez C."/>
        </authorList>
    </citation>
    <scope>NUCLEOTIDE SEQUENCE</scope>
</reference>
<evidence type="ECO:0000313" key="2">
    <source>
        <dbReference type="EMBL" id="JAH83575.1"/>
    </source>
</evidence>
<sequence>MISNKGPIDMQIHNNQSKRLKPRFHRRNFTPELGTF</sequence>
<feature type="region of interest" description="Disordered" evidence="1">
    <location>
        <begin position="1"/>
        <end position="36"/>
    </location>
</feature>
<name>A0A0E9W1X9_ANGAN</name>